<evidence type="ECO:0000313" key="3">
    <source>
        <dbReference type="Proteomes" id="UP000824469"/>
    </source>
</evidence>
<dbReference type="Proteomes" id="UP000824469">
    <property type="component" value="Unassembled WGS sequence"/>
</dbReference>
<dbReference type="PANTHER" id="PTHR11216:SF161">
    <property type="entry name" value="CALCIUM-BINDING EF HAND FAMILY PROTEIN"/>
    <property type="match status" value="1"/>
</dbReference>
<accession>A0AA38KTP7</accession>
<dbReference type="GO" id="GO:0005737">
    <property type="term" value="C:cytoplasm"/>
    <property type="evidence" value="ECO:0007669"/>
    <property type="project" value="TreeGrafter"/>
</dbReference>
<sequence>MLKVSDRHLRVWKVSPYLSAVPEAHTCNRDASQVESMSKKYEEKYKQAGESNSRLASEEAAFRDLQERKMELYNAIFRMEQGGSADSLLQVRADRIQADLEELRKALNERCKKFGLHTKATALIELPYGWQPGIQESAAQWDDDWDKFEDE</sequence>
<dbReference type="GO" id="GO:0005886">
    <property type="term" value="C:plasma membrane"/>
    <property type="evidence" value="ECO:0007669"/>
    <property type="project" value="TreeGrafter"/>
</dbReference>
<dbReference type="GO" id="GO:0016197">
    <property type="term" value="P:endosomal transport"/>
    <property type="evidence" value="ECO:0007669"/>
    <property type="project" value="TreeGrafter"/>
</dbReference>
<feature type="non-terminal residue" evidence="2">
    <location>
        <position position="1"/>
    </location>
</feature>
<protein>
    <submittedName>
        <fullName evidence="2">Uncharacterized protein</fullName>
    </submittedName>
</protein>
<evidence type="ECO:0000313" key="2">
    <source>
        <dbReference type="EMBL" id="KAH9305242.1"/>
    </source>
</evidence>
<reference evidence="2 3" key="1">
    <citation type="journal article" date="2021" name="Nat. Plants">
        <title>The Taxus genome provides insights into paclitaxel biosynthesis.</title>
        <authorList>
            <person name="Xiong X."/>
            <person name="Gou J."/>
            <person name="Liao Q."/>
            <person name="Li Y."/>
            <person name="Zhou Q."/>
            <person name="Bi G."/>
            <person name="Li C."/>
            <person name="Du R."/>
            <person name="Wang X."/>
            <person name="Sun T."/>
            <person name="Guo L."/>
            <person name="Liang H."/>
            <person name="Lu P."/>
            <person name="Wu Y."/>
            <person name="Zhang Z."/>
            <person name="Ro D.K."/>
            <person name="Shang Y."/>
            <person name="Huang S."/>
            <person name="Yan J."/>
        </authorList>
    </citation>
    <scope>NUCLEOTIDE SEQUENCE [LARGE SCALE GENOMIC DNA]</scope>
    <source>
        <strain evidence="2">Ta-2019</strain>
    </source>
</reference>
<proteinExistence type="predicted"/>
<dbReference type="PANTHER" id="PTHR11216">
    <property type="entry name" value="EH DOMAIN"/>
    <property type="match status" value="1"/>
</dbReference>
<organism evidence="2 3">
    <name type="scientific">Taxus chinensis</name>
    <name type="common">Chinese yew</name>
    <name type="synonym">Taxus wallichiana var. chinensis</name>
    <dbReference type="NCBI Taxonomy" id="29808"/>
    <lineage>
        <taxon>Eukaryota</taxon>
        <taxon>Viridiplantae</taxon>
        <taxon>Streptophyta</taxon>
        <taxon>Embryophyta</taxon>
        <taxon>Tracheophyta</taxon>
        <taxon>Spermatophyta</taxon>
        <taxon>Pinopsida</taxon>
        <taxon>Pinidae</taxon>
        <taxon>Conifers II</taxon>
        <taxon>Cupressales</taxon>
        <taxon>Taxaceae</taxon>
        <taxon>Taxus</taxon>
    </lineage>
</organism>
<evidence type="ECO:0000256" key="1">
    <source>
        <dbReference type="SAM" id="Coils"/>
    </source>
</evidence>
<gene>
    <name evidence="2" type="ORF">KI387_009646</name>
</gene>
<keyword evidence="1" id="KW-0175">Coiled coil</keyword>
<dbReference type="EMBL" id="JAHRHJ020000008">
    <property type="protein sequence ID" value="KAH9305242.1"/>
    <property type="molecule type" value="Genomic_DNA"/>
</dbReference>
<comment type="caution">
    <text evidence="2">The sequence shown here is derived from an EMBL/GenBank/DDBJ whole genome shotgun (WGS) entry which is preliminary data.</text>
</comment>
<name>A0AA38KTP7_TAXCH</name>
<keyword evidence="3" id="KW-1185">Reference proteome</keyword>
<dbReference type="GO" id="GO:0006897">
    <property type="term" value="P:endocytosis"/>
    <property type="evidence" value="ECO:0007669"/>
    <property type="project" value="TreeGrafter"/>
</dbReference>
<feature type="coiled-coil region" evidence="1">
    <location>
        <begin position="55"/>
        <end position="113"/>
    </location>
</feature>
<dbReference type="AlphaFoldDB" id="A0AA38KTP7"/>